<keyword evidence="1" id="KW-0812">Transmembrane</keyword>
<feature type="transmembrane region" description="Helical" evidence="1">
    <location>
        <begin position="53"/>
        <end position="70"/>
    </location>
</feature>
<evidence type="ECO:0000313" key="2">
    <source>
        <dbReference type="EMBL" id="OGM87697.1"/>
    </source>
</evidence>
<proteinExistence type="predicted"/>
<dbReference type="AlphaFoldDB" id="A0A1F8DGH0"/>
<dbReference type="Proteomes" id="UP000177596">
    <property type="component" value="Unassembled WGS sequence"/>
</dbReference>
<organism evidence="2 3">
    <name type="scientific">Candidatus Woesebacteria bacterium RIFOXYD1_FULL_43_18</name>
    <dbReference type="NCBI Taxonomy" id="1802551"/>
    <lineage>
        <taxon>Bacteria</taxon>
        <taxon>Candidatus Woeseibacteriota</taxon>
    </lineage>
</organism>
<comment type="caution">
    <text evidence="2">The sequence shown here is derived from an EMBL/GenBank/DDBJ whole genome shotgun (WGS) entry which is preliminary data.</text>
</comment>
<dbReference type="EMBL" id="MGIL01000022">
    <property type="protein sequence ID" value="OGM87697.1"/>
    <property type="molecule type" value="Genomic_DNA"/>
</dbReference>
<sequence length="79" mass="8124">MKKLILVILALVFLAAPVRVLAEEVEIICPQPYGGGVVCGVHTPVAAGLGDNLAVVGGVLLVSSLMFLVLSKKLNKVSA</sequence>
<keyword evidence="1" id="KW-1133">Transmembrane helix</keyword>
<protein>
    <submittedName>
        <fullName evidence="2">Uncharacterized protein</fullName>
    </submittedName>
</protein>
<gene>
    <name evidence="2" type="ORF">A2573_00300</name>
</gene>
<name>A0A1F8DGH0_9BACT</name>
<keyword evidence="1" id="KW-0472">Membrane</keyword>
<evidence type="ECO:0000313" key="3">
    <source>
        <dbReference type="Proteomes" id="UP000177596"/>
    </source>
</evidence>
<accession>A0A1F8DGH0</accession>
<evidence type="ECO:0000256" key="1">
    <source>
        <dbReference type="SAM" id="Phobius"/>
    </source>
</evidence>
<reference evidence="2 3" key="1">
    <citation type="journal article" date="2016" name="Nat. Commun.">
        <title>Thousands of microbial genomes shed light on interconnected biogeochemical processes in an aquifer system.</title>
        <authorList>
            <person name="Anantharaman K."/>
            <person name="Brown C.T."/>
            <person name="Hug L.A."/>
            <person name="Sharon I."/>
            <person name="Castelle C.J."/>
            <person name="Probst A.J."/>
            <person name="Thomas B.C."/>
            <person name="Singh A."/>
            <person name="Wilkins M.J."/>
            <person name="Karaoz U."/>
            <person name="Brodie E.L."/>
            <person name="Williams K.H."/>
            <person name="Hubbard S.S."/>
            <person name="Banfield J.F."/>
        </authorList>
    </citation>
    <scope>NUCLEOTIDE SEQUENCE [LARGE SCALE GENOMIC DNA]</scope>
</reference>